<dbReference type="InParanoid" id="J3KCK0"/>
<dbReference type="EMBL" id="GG704916">
    <property type="protein sequence ID" value="EAS32967.3"/>
    <property type="molecule type" value="Genomic_DNA"/>
</dbReference>
<dbReference type="VEuPathDB" id="FungiDB:CIMG_03991"/>
<dbReference type="KEGG" id="cim:CIMG_03991"/>
<evidence type="ECO:0000313" key="2">
    <source>
        <dbReference type="EMBL" id="EAS32967.3"/>
    </source>
</evidence>
<dbReference type="OMA" id="IAFHFSI"/>
<keyword evidence="3" id="KW-1185">Reference proteome</keyword>
<organism evidence="2 3">
    <name type="scientific">Coccidioides immitis (strain RS)</name>
    <name type="common">Valley fever fungus</name>
    <dbReference type="NCBI Taxonomy" id="246410"/>
    <lineage>
        <taxon>Eukaryota</taxon>
        <taxon>Fungi</taxon>
        <taxon>Dikarya</taxon>
        <taxon>Ascomycota</taxon>
        <taxon>Pezizomycotina</taxon>
        <taxon>Eurotiomycetes</taxon>
        <taxon>Eurotiomycetidae</taxon>
        <taxon>Onygenales</taxon>
        <taxon>Onygenaceae</taxon>
        <taxon>Coccidioides</taxon>
    </lineage>
</organism>
<dbReference type="RefSeq" id="XP_001244550.2">
    <property type="nucleotide sequence ID" value="XM_001244549.2"/>
</dbReference>
<dbReference type="STRING" id="246410.J3KCK0"/>
<feature type="region of interest" description="Disordered" evidence="1">
    <location>
        <begin position="87"/>
        <end position="111"/>
    </location>
</feature>
<gene>
    <name evidence="2" type="ORF">CIMG_03991</name>
</gene>
<dbReference type="Proteomes" id="UP000001261">
    <property type="component" value="Unassembled WGS sequence"/>
</dbReference>
<reference evidence="3" key="2">
    <citation type="journal article" date="2010" name="Genome Res.">
        <title>Population genomic sequencing of Coccidioides fungi reveals recent hybridization and transposon control.</title>
        <authorList>
            <person name="Neafsey D.E."/>
            <person name="Barker B.M."/>
            <person name="Sharpton T.J."/>
            <person name="Stajich J.E."/>
            <person name="Park D.J."/>
            <person name="Whiston E."/>
            <person name="Hung C.-Y."/>
            <person name="McMahan C."/>
            <person name="White J."/>
            <person name="Sykes S."/>
            <person name="Heiman D."/>
            <person name="Young S."/>
            <person name="Zeng Q."/>
            <person name="Abouelleil A."/>
            <person name="Aftuck L."/>
            <person name="Bessette D."/>
            <person name="Brown A."/>
            <person name="FitzGerald M."/>
            <person name="Lui A."/>
            <person name="Macdonald J.P."/>
            <person name="Priest M."/>
            <person name="Orbach M.J."/>
            <person name="Galgiani J.N."/>
            <person name="Kirkland T.N."/>
            <person name="Cole G.T."/>
            <person name="Birren B.W."/>
            <person name="Henn M.R."/>
            <person name="Taylor J.W."/>
            <person name="Rounsley S.D."/>
        </authorList>
    </citation>
    <scope>GENOME REANNOTATION</scope>
    <source>
        <strain evidence="3">RS</strain>
    </source>
</reference>
<name>J3KCK0_COCIM</name>
<accession>J3KCK0</accession>
<evidence type="ECO:0000256" key="1">
    <source>
        <dbReference type="SAM" id="MobiDB-lite"/>
    </source>
</evidence>
<dbReference type="AlphaFoldDB" id="J3KCK0"/>
<reference evidence="3" key="1">
    <citation type="journal article" date="2009" name="Genome Res.">
        <title>Comparative genomic analyses of the human fungal pathogens Coccidioides and their relatives.</title>
        <authorList>
            <person name="Sharpton T.J."/>
            <person name="Stajich J.E."/>
            <person name="Rounsley S.D."/>
            <person name="Gardner M.J."/>
            <person name="Wortman J.R."/>
            <person name="Jordar V.S."/>
            <person name="Maiti R."/>
            <person name="Kodira C.D."/>
            <person name="Neafsey D.E."/>
            <person name="Zeng Q."/>
            <person name="Hung C.-Y."/>
            <person name="McMahan C."/>
            <person name="Muszewska A."/>
            <person name="Grynberg M."/>
            <person name="Mandel M.A."/>
            <person name="Kellner E.M."/>
            <person name="Barker B.M."/>
            <person name="Galgiani J.N."/>
            <person name="Orbach M.J."/>
            <person name="Kirkland T.N."/>
            <person name="Cole G.T."/>
            <person name="Henn M.R."/>
            <person name="Birren B.W."/>
            <person name="Taylor J.W."/>
        </authorList>
    </citation>
    <scope>NUCLEOTIDE SEQUENCE [LARGE SCALE GENOMIC DNA]</scope>
    <source>
        <strain evidence="3">RS</strain>
    </source>
</reference>
<dbReference type="OrthoDB" id="5073671at2759"/>
<evidence type="ECO:0000313" key="3">
    <source>
        <dbReference type="Proteomes" id="UP000001261"/>
    </source>
</evidence>
<protein>
    <submittedName>
        <fullName evidence="2">Uncharacterized protein</fullName>
    </submittedName>
</protein>
<dbReference type="GeneID" id="4563935"/>
<sequence>MLEVRVPGTDSTKIPHGRDMICASTSDSPMIRLTVSADGTRSRYPHISGWRRGAHALLRDRLRRSWCLYVTNMLVGISITSLNINTSKQSEPSAQDKVRDDSSSTCSANEENQATIVRGKEHESMSMIAKPSRYPQFPPLMNAYGHWNLMSMKTFSLCGSSKDECLFAIEMHTGYGCKGPLGPRPGLNLHNGTSRKDPIIAAAGDGSQWAARIYSFNVNSVILLPPLRPDAKTLATELMHGTITGDGRVTFHFSIEVSSGKKMRREKFEWRRMKEGDDDTKRSGFKLVRLFSNTREASSSNDNSNIGEEHPPSETFAVLEWIKGWSGFKQAFSLQLGNGQSDALGERWTLMVVMTALRIWYLRVCGKANKAVVGIGEKIRSK</sequence>
<proteinExistence type="predicted"/>